<dbReference type="Proteomes" id="UP000477722">
    <property type="component" value="Unassembled WGS sequence"/>
</dbReference>
<comment type="caution">
    <text evidence="2">The sequence shown here is derived from an EMBL/GenBank/DDBJ whole genome shotgun (WGS) entry which is preliminary data.</text>
</comment>
<name>A0A6G4X4S9_9ACTN</name>
<organism evidence="2 3">
    <name type="scientific">Streptomyces boncukensis</name>
    <dbReference type="NCBI Taxonomy" id="2711219"/>
    <lineage>
        <taxon>Bacteria</taxon>
        <taxon>Bacillati</taxon>
        <taxon>Actinomycetota</taxon>
        <taxon>Actinomycetes</taxon>
        <taxon>Kitasatosporales</taxon>
        <taxon>Streptomycetaceae</taxon>
        <taxon>Streptomyces</taxon>
    </lineage>
</organism>
<keyword evidence="3" id="KW-1185">Reference proteome</keyword>
<evidence type="ECO:0000313" key="2">
    <source>
        <dbReference type="EMBL" id="NGO71857.1"/>
    </source>
</evidence>
<sequence length="282" mass="31351">MTVDIDFLLSRVRMVPMSPYTDQEIAAAEERIAIRVAAHTPETRSNSDPDMALPSPEECRTPESRALSLRSLCEAFITRPEALSSLREFVADAMPEPRGARVLGGILYLAHCEDSARFWWQYAAGASDALASYCLYLHHRSLGEKAEADWWLDHASFTPATLSTKATRLEIDLALHVLTSMRRWRPQLPERAQFLIQCVPAAVGFVDDDLELPLPDCDFVELIESIVGEETPGAGKQRVGVEHLSPRAKCSAPPAYGSRRTRGEWALPVQDALRDCEETVSC</sequence>
<proteinExistence type="predicted"/>
<protein>
    <submittedName>
        <fullName evidence="2">Uncharacterized protein</fullName>
    </submittedName>
</protein>
<dbReference type="EMBL" id="JAAKZZ010000362">
    <property type="protein sequence ID" value="NGO71857.1"/>
    <property type="molecule type" value="Genomic_DNA"/>
</dbReference>
<evidence type="ECO:0000313" key="3">
    <source>
        <dbReference type="Proteomes" id="UP000477722"/>
    </source>
</evidence>
<accession>A0A6G4X4S9</accession>
<dbReference type="AlphaFoldDB" id="A0A6G4X4S9"/>
<gene>
    <name evidence="2" type="ORF">G5C65_26615</name>
</gene>
<evidence type="ECO:0000256" key="1">
    <source>
        <dbReference type="SAM" id="MobiDB-lite"/>
    </source>
</evidence>
<feature type="region of interest" description="Disordered" evidence="1">
    <location>
        <begin position="38"/>
        <end position="59"/>
    </location>
</feature>
<reference evidence="2 3" key="1">
    <citation type="submission" date="2020-02" db="EMBL/GenBank/DDBJ databases">
        <title>Whole-genome analyses of novel actinobacteria.</title>
        <authorList>
            <person name="Sahin N."/>
            <person name="Tatar D."/>
        </authorList>
    </citation>
    <scope>NUCLEOTIDE SEQUENCE [LARGE SCALE GENOMIC DNA]</scope>
    <source>
        <strain evidence="2 3">SB3404</strain>
    </source>
</reference>
<dbReference type="RefSeq" id="WP_165301483.1">
    <property type="nucleotide sequence ID" value="NZ_JAAKZZ010000362.1"/>
</dbReference>